<evidence type="ECO:0000313" key="9">
    <source>
        <dbReference type="Proteomes" id="UP000230706"/>
    </source>
</evidence>
<feature type="transmembrane region" description="Helical" evidence="7">
    <location>
        <begin position="29"/>
        <end position="48"/>
    </location>
</feature>
<dbReference type="Pfam" id="PF04226">
    <property type="entry name" value="Transgly_assoc"/>
    <property type="match status" value="1"/>
</dbReference>
<evidence type="ECO:0000256" key="7">
    <source>
        <dbReference type="SAM" id="Phobius"/>
    </source>
</evidence>
<keyword evidence="3" id="KW-1003">Cell membrane</keyword>
<evidence type="ECO:0000256" key="4">
    <source>
        <dbReference type="ARBA" id="ARBA00022692"/>
    </source>
</evidence>
<keyword evidence="6 7" id="KW-0472">Membrane</keyword>
<feature type="transmembrane region" description="Helical" evidence="7">
    <location>
        <begin position="60"/>
        <end position="80"/>
    </location>
</feature>
<reference evidence="9" key="1">
    <citation type="submission" date="2017-09" db="EMBL/GenBank/DDBJ databases">
        <title>Depth-based differentiation of microbial function through sediment-hosted aquifers and enrichment of novel symbionts in the deep terrestrial subsurface.</title>
        <authorList>
            <person name="Probst A.J."/>
            <person name="Ladd B."/>
            <person name="Jarett J.K."/>
            <person name="Geller-Mcgrath D.E."/>
            <person name="Sieber C.M.K."/>
            <person name="Emerson J.B."/>
            <person name="Anantharaman K."/>
            <person name="Thomas B.C."/>
            <person name="Malmstrom R."/>
            <person name="Stieglmeier M."/>
            <person name="Klingl A."/>
            <person name="Woyke T."/>
            <person name="Ryan C.M."/>
            <person name="Banfield J.F."/>
        </authorList>
    </citation>
    <scope>NUCLEOTIDE SEQUENCE [LARGE SCALE GENOMIC DNA]</scope>
</reference>
<evidence type="ECO:0000256" key="3">
    <source>
        <dbReference type="ARBA" id="ARBA00022475"/>
    </source>
</evidence>
<evidence type="ECO:0000256" key="6">
    <source>
        <dbReference type="ARBA" id="ARBA00023136"/>
    </source>
</evidence>
<dbReference type="EMBL" id="PFBF01000039">
    <property type="protein sequence ID" value="PIR86292.1"/>
    <property type="molecule type" value="Genomic_DNA"/>
</dbReference>
<keyword evidence="4 7" id="KW-0812">Transmembrane</keyword>
<dbReference type="PANTHER" id="PTHR33884:SF3">
    <property type="entry name" value="UPF0410 PROTEIN YMGE"/>
    <property type="match status" value="1"/>
</dbReference>
<comment type="similarity">
    <text evidence="2">Belongs to the UPF0410 family.</text>
</comment>
<name>A0A2H0UIR9_9BACT</name>
<protein>
    <submittedName>
        <fullName evidence="8">GlsB/YeaQ/YmgE family stress response membrane protein</fullName>
    </submittedName>
</protein>
<dbReference type="InterPro" id="IPR007341">
    <property type="entry name" value="Transgly_assoc"/>
</dbReference>
<organism evidence="8 9">
    <name type="scientific">Candidatus Kaiserbacteria bacterium CG10_big_fil_rev_8_21_14_0_10_43_70</name>
    <dbReference type="NCBI Taxonomy" id="1974605"/>
    <lineage>
        <taxon>Bacteria</taxon>
        <taxon>Candidatus Kaiseribacteriota</taxon>
    </lineage>
</organism>
<evidence type="ECO:0000256" key="1">
    <source>
        <dbReference type="ARBA" id="ARBA00004651"/>
    </source>
</evidence>
<evidence type="ECO:0000313" key="8">
    <source>
        <dbReference type="EMBL" id="PIR86292.1"/>
    </source>
</evidence>
<accession>A0A2H0UIR9</accession>
<evidence type="ECO:0000256" key="2">
    <source>
        <dbReference type="ARBA" id="ARBA00011006"/>
    </source>
</evidence>
<evidence type="ECO:0000256" key="5">
    <source>
        <dbReference type="ARBA" id="ARBA00022989"/>
    </source>
</evidence>
<gene>
    <name evidence="8" type="ORF">COU13_01785</name>
</gene>
<dbReference type="PANTHER" id="PTHR33884">
    <property type="entry name" value="UPF0410 PROTEIN YMGE"/>
    <property type="match status" value="1"/>
</dbReference>
<proteinExistence type="inferred from homology"/>
<dbReference type="AlphaFoldDB" id="A0A2H0UIR9"/>
<sequence>MEIIVWIIFGGLVGWIASMIMKTDGQQGIVVNIIVGIVGAIIGGWIMSLFGESGVTGFNVYSFIVALLGASVLIGAVKALRG</sequence>
<dbReference type="Proteomes" id="UP000230706">
    <property type="component" value="Unassembled WGS sequence"/>
</dbReference>
<keyword evidence="5 7" id="KW-1133">Transmembrane helix</keyword>
<dbReference type="GO" id="GO:0005886">
    <property type="term" value="C:plasma membrane"/>
    <property type="evidence" value="ECO:0007669"/>
    <property type="project" value="UniProtKB-SubCell"/>
</dbReference>
<comment type="caution">
    <text evidence="8">The sequence shown here is derived from an EMBL/GenBank/DDBJ whole genome shotgun (WGS) entry which is preliminary data.</text>
</comment>
<comment type="subcellular location">
    <subcellularLocation>
        <location evidence="1">Cell membrane</location>
        <topology evidence="1">Multi-pass membrane protein</topology>
    </subcellularLocation>
</comment>
<feature type="transmembrane region" description="Helical" evidence="7">
    <location>
        <begin position="6"/>
        <end position="22"/>
    </location>
</feature>